<evidence type="ECO:0000256" key="5">
    <source>
        <dbReference type="ARBA" id="ARBA00023204"/>
    </source>
</evidence>
<dbReference type="EMBL" id="BLYI01000047">
    <property type="protein sequence ID" value="GFO85962.1"/>
    <property type="molecule type" value="Genomic_DNA"/>
</dbReference>
<dbReference type="SUPFAM" id="SSF57863">
    <property type="entry name" value="ArfGap/RecO-like zinc finger"/>
    <property type="match status" value="1"/>
</dbReference>
<dbReference type="InterPro" id="IPR042242">
    <property type="entry name" value="RecO_C"/>
</dbReference>
<dbReference type="PANTHER" id="PTHR33991">
    <property type="entry name" value="DNA REPAIR PROTEIN RECO"/>
    <property type="match status" value="1"/>
</dbReference>
<dbReference type="RefSeq" id="WP_201311643.1">
    <property type="nucleotide sequence ID" value="NZ_BLYI01000047.1"/>
</dbReference>
<evidence type="ECO:0000313" key="9">
    <source>
        <dbReference type="EMBL" id="GFO85962.1"/>
    </source>
</evidence>
<evidence type="ECO:0000256" key="7">
    <source>
        <dbReference type="HAMAP-Rule" id="MF_00201"/>
    </source>
</evidence>
<dbReference type="InterPro" id="IPR003717">
    <property type="entry name" value="RecO"/>
</dbReference>
<evidence type="ECO:0000259" key="8">
    <source>
        <dbReference type="Pfam" id="PF11967"/>
    </source>
</evidence>
<protein>
    <recommendedName>
        <fullName evidence="2 7">DNA repair protein RecO</fullName>
    </recommendedName>
    <alternativeName>
        <fullName evidence="6 7">Recombination protein O</fullName>
    </alternativeName>
</protein>
<comment type="caution">
    <text evidence="9">The sequence shown here is derived from an EMBL/GenBank/DDBJ whole genome shotgun (WGS) entry which is preliminary data.</text>
</comment>
<reference evidence="9" key="1">
    <citation type="submission" date="2020-06" db="EMBL/GenBank/DDBJ databases">
        <title>Characterization of fructooligosaccharide metabolism and fructooligosaccharide-degrading enzymes in human commensal butyrate producers.</title>
        <authorList>
            <person name="Tanno H."/>
            <person name="Fujii T."/>
            <person name="Hirano K."/>
            <person name="Maeno S."/>
            <person name="Tonozuka T."/>
            <person name="Sakamoto M."/>
            <person name="Ohkuma M."/>
            <person name="Tochio T."/>
            <person name="Endo A."/>
        </authorList>
    </citation>
    <scope>NUCLEOTIDE SEQUENCE</scope>
    <source>
        <strain evidence="9">JCM 17466</strain>
    </source>
</reference>
<evidence type="ECO:0000313" key="10">
    <source>
        <dbReference type="Proteomes" id="UP000613208"/>
    </source>
</evidence>
<name>A0A916Q7X6_9FIRM</name>
<dbReference type="Gene3D" id="2.40.50.140">
    <property type="entry name" value="Nucleic acid-binding proteins"/>
    <property type="match status" value="1"/>
</dbReference>
<dbReference type="GO" id="GO:0006302">
    <property type="term" value="P:double-strand break repair"/>
    <property type="evidence" value="ECO:0007669"/>
    <property type="project" value="TreeGrafter"/>
</dbReference>
<dbReference type="PANTHER" id="PTHR33991:SF1">
    <property type="entry name" value="DNA REPAIR PROTEIN RECO"/>
    <property type="match status" value="1"/>
</dbReference>
<dbReference type="GO" id="GO:0043590">
    <property type="term" value="C:bacterial nucleoid"/>
    <property type="evidence" value="ECO:0007669"/>
    <property type="project" value="TreeGrafter"/>
</dbReference>
<comment type="function">
    <text evidence="7">Involved in DNA repair and RecF pathway recombination.</text>
</comment>
<accession>A0A916Q7X6</accession>
<dbReference type="GO" id="GO:0006310">
    <property type="term" value="P:DNA recombination"/>
    <property type="evidence" value="ECO:0007669"/>
    <property type="project" value="UniProtKB-UniRule"/>
</dbReference>
<dbReference type="HAMAP" id="MF_00201">
    <property type="entry name" value="RecO"/>
    <property type="match status" value="1"/>
</dbReference>
<evidence type="ECO:0000256" key="4">
    <source>
        <dbReference type="ARBA" id="ARBA00023172"/>
    </source>
</evidence>
<evidence type="ECO:0000256" key="6">
    <source>
        <dbReference type="ARBA" id="ARBA00033409"/>
    </source>
</evidence>
<dbReference type="Pfam" id="PF11967">
    <property type="entry name" value="RecO_N"/>
    <property type="match status" value="1"/>
</dbReference>
<keyword evidence="10" id="KW-1185">Reference proteome</keyword>
<dbReference type="AlphaFoldDB" id="A0A916Q7X6"/>
<feature type="domain" description="DNA replication/recombination mediator RecO N-terminal" evidence="8">
    <location>
        <begin position="4"/>
        <end position="67"/>
    </location>
</feature>
<dbReference type="Gene3D" id="1.20.1440.120">
    <property type="entry name" value="Recombination protein O, C-terminal domain"/>
    <property type="match status" value="1"/>
</dbReference>
<evidence type="ECO:0000256" key="1">
    <source>
        <dbReference type="ARBA" id="ARBA00007452"/>
    </source>
</evidence>
<dbReference type="NCBIfam" id="TIGR00613">
    <property type="entry name" value="reco"/>
    <property type="match status" value="1"/>
</dbReference>
<gene>
    <name evidence="7 9" type="primary">recO</name>
    <name evidence="9" type="ORF">ANBU17_23090</name>
</gene>
<proteinExistence type="inferred from homology"/>
<dbReference type="SUPFAM" id="SSF50249">
    <property type="entry name" value="Nucleic acid-binding proteins"/>
    <property type="match status" value="1"/>
</dbReference>
<dbReference type="Proteomes" id="UP000613208">
    <property type="component" value="Unassembled WGS sequence"/>
</dbReference>
<evidence type="ECO:0000256" key="3">
    <source>
        <dbReference type="ARBA" id="ARBA00022763"/>
    </source>
</evidence>
<keyword evidence="3 7" id="KW-0227">DNA damage</keyword>
<comment type="similarity">
    <text evidence="1 7">Belongs to the RecO family.</text>
</comment>
<organism evidence="9 10">
    <name type="scientific">Anaerostipes butyraticus</name>
    <dbReference type="NCBI Taxonomy" id="645466"/>
    <lineage>
        <taxon>Bacteria</taxon>
        <taxon>Bacillati</taxon>
        <taxon>Bacillota</taxon>
        <taxon>Clostridia</taxon>
        <taxon>Lachnospirales</taxon>
        <taxon>Lachnospiraceae</taxon>
        <taxon>Anaerostipes</taxon>
    </lineage>
</organism>
<keyword evidence="5 7" id="KW-0234">DNA repair</keyword>
<evidence type="ECO:0000256" key="2">
    <source>
        <dbReference type="ARBA" id="ARBA00021310"/>
    </source>
</evidence>
<dbReference type="Pfam" id="PF02565">
    <property type="entry name" value="RecO_C"/>
    <property type="match status" value="1"/>
</dbReference>
<sequence length="243" mass="27456">MGQEIKVLGLVLQAGNIGEYDKRIVLLTKERGRISAFARGAKRATSPYAAACQPFTFGTFSLYEGKNSFNVIWAQVDNYFEELKKDLDLIYYASYFSELASYLTRENNDEMQILKLLYQSLRALEKKTIPPALIRLVYEIKVMAFYGVGMEVFQCVRCGKTENLTGFQPSEGGVVCSSCGKGELSVSPATLYTLQFILCSPVEKLYTFRVSKEVHKELKDITKAFLGTQIHHEFKSLIFLPES</sequence>
<dbReference type="InterPro" id="IPR012340">
    <property type="entry name" value="NA-bd_OB-fold"/>
</dbReference>
<keyword evidence="4 7" id="KW-0233">DNA recombination</keyword>
<dbReference type="Gene3D" id="6.20.220.20">
    <property type="entry name" value="Recombination protein O, zinc-binding domain"/>
    <property type="match status" value="1"/>
</dbReference>
<dbReference type="InterPro" id="IPR022572">
    <property type="entry name" value="DNA_rep/recomb_RecO_N"/>
</dbReference>
<dbReference type="InterPro" id="IPR037278">
    <property type="entry name" value="ARFGAP/RecO"/>
</dbReference>